<accession>A0A439CZA1</accession>
<keyword evidence="3" id="KW-1185">Reference proteome</keyword>
<feature type="domain" description="Aminoglycoside phosphotransferase" evidence="1">
    <location>
        <begin position="143"/>
        <end position="305"/>
    </location>
</feature>
<protein>
    <recommendedName>
        <fullName evidence="1">Aminoglycoside phosphotransferase domain-containing protein</fullName>
    </recommendedName>
</protein>
<comment type="caution">
    <text evidence="2">The sequence shown here is derived from an EMBL/GenBank/DDBJ whole genome shotgun (WGS) entry which is preliminary data.</text>
</comment>
<dbReference type="Proteomes" id="UP000286045">
    <property type="component" value="Unassembled WGS sequence"/>
</dbReference>
<dbReference type="Gene3D" id="3.30.200.20">
    <property type="entry name" value="Phosphorylase Kinase, domain 1"/>
    <property type="match status" value="1"/>
</dbReference>
<evidence type="ECO:0000259" key="1">
    <source>
        <dbReference type="Pfam" id="PF01636"/>
    </source>
</evidence>
<dbReference type="Pfam" id="PF01636">
    <property type="entry name" value="APH"/>
    <property type="match status" value="1"/>
</dbReference>
<dbReference type="AlphaFoldDB" id="A0A439CZA1"/>
<proteinExistence type="predicted"/>
<evidence type="ECO:0000313" key="3">
    <source>
        <dbReference type="Proteomes" id="UP000286045"/>
    </source>
</evidence>
<reference evidence="2 3" key="1">
    <citation type="submission" date="2018-12" db="EMBL/GenBank/DDBJ databases">
        <title>Draft genome sequence of Xylaria grammica IHI A82.</title>
        <authorList>
            <person name="Buettner E."/>
            <person name="Kellner H."/>
        </authorList>
    </citation>
    <scope>NUCLEOTIDE SEQUENCE [LARGE SCALE GENOMIC DNA]</scope>
    <source>
        <strain evidence="2 3">IHI A82</strain>
    </source>
</reference>
<dbReference type="InterPro" id="IPR002575">
    <property type="entry name" value="Aminoglycoside_PTrfase"/>
</dbReference>
<dbReference type="SUPFAM" id="SSF56112">
    <property type="entry name" value="Protein kinase-like (PK-like)"/>
    <property type="match status" value="1"/>
</dbReference>
<name>A0A439CZA1_9PEZI</name>
<dbReference type="Gene3D" id="3.90.1200.10">
    <property type="match status" value="1"/>
</dbReference>
<dbReference type="InterPro" id="IPR011009">
    <property type="entry name" value="Kinase-like_dom_sf"/>
</dbReference>
<evidence type="ECO:0000313" key="2">
    <source>
        <dbReference type="EMBL" id="RWA07377.1"/>
    </source>
</evidence>
<dbReference type="STRING" id="363999.A0A439CZA1"/>
<dbReference type="EMBL" id="RYZI01000262">
    <property type="protein sequence ID" value="RWA07377.1"/>
    <property type="molecule type" value="Genomic_DNA"/>
</dbReference>
<organism evidence="2 3">
    <name type="scientific">Xylaria grammica</name>
    <dbReference type="NCBI Taxonomy" id="363999"/>
    <lineage>
        <taxon>Eukaryota</taxon>
        <taxon>Fungi</taxon>
        <taxon>Dikarya</taxon>
        <taxon>Ascomycota</taxon>
        <taxon>Pezizomycotina</taxon>
        <taxon>Sordariomycetes</taxon>
        <taxon>Xylariomycetidae</taxon>
        <taxon>Xylariales</taxon>
        <taxon>Xylariaceae</taxon>
        <taxon>Xylaria</taxon>
    </lineage>
</organism>
<sequence>MAPLSREEKNALVNKVSRALSETPYACSSLVHLTNGTTNFVFRGELIQPIHKQGSENIVPATTVIVKHSLEHAALNKNLPIDASRALYEESMLDALNDFPSGVVGVKAPRLYLFIHDTNIQVLEDFPTAVDLKSLFVSPTRNSILTAPVAATVGYSIGAWLRSFHDWSMSSNAKLRDVGNNEPMRKLKYAITYDSHLSVLENNFPALLEGHRSALEQVKDAATKEFAKRSKDGDEDKNWGLIHGDFWTGNVLLPGDMSPTNMQHPGAKLSIVDWEFTQFGHRAYDIGQMISDMYERWHFSEADGAIPAIEGFINGYGVLEDDDLAFRIAIHAGVQLIGWYTRRAPNSPLRFSLEKVTDAMRIGRDWIEKGWQKDRNYFESTPMASLFKR</sequence>
<gene>
    <name evidence="2" type="ORF">EKO27_g7716</name>
</gene>